<dbReference type="GO" id="GO:0016020">
    <property type="term" value="C:membrane"/>
    <property type="evidence" value="ECO:0007669"/>
    <property type="project" value="UniProtKB-SubCell"/>
</dbReference>
<feature type="domain" description="EXS" evidence="6">
    <location>
        <begin position="201"/>
        <end position="406"/>
    </location>
</feature>
<evidence type="ECO:0000313" key="7">
    <source>
        <dbReference type="EMBL" id="KKA30820.1"/>
    </source>
</evidence>
<evidence type="ECO:0000313" key="8">
    <source>
        <dbReference type="Proteomes" id="UP000033483"/>
    </source>
</evidence>
<dbReference type="PANTHER" id="PTHR10783">
    <property type="entry name" value="XENOTROPIC AND POLYTROPIC RETROVIRUS RECEPTOR 1-RELATED"/>
    <property type="match status" value="1"/>
</dbReference>
<dbReference type="PROSITE" id="PS51380">
    <property type="entry name" value="EXS"/>
    <property type="match status" value="1"/>
</dbReference>
<keyword evidence="8" id="KW-1185">Reference proteome</keyword>
<dbReference type="Pfam" id="PF03124">
    <property type="entry name" value="EXS"/>
    <property type="match status" value="1"/>
</dbReference>
<dbReference type="Proteomes" id="UP000033483">
    <property type="component" value="Unassembled WGS sequence"/>
</dbReference>
<dbReference type="InterPro" id="IPR004342">
    <property type="entry name" value="EXS_C"/>
</dbReference>
<evidence type="ECO:0000256" key="4">
    <source>
        <dbReference type="ARBA" id="ARBA00023136"/>
    </source>
</evidence>
<evidence type="ECO:0000256" key="5">
    <source>
        <dbReference type="SAM" id="Phobius"/>
    </source>
</evidence>
<dbReference type="PANTHER" id="PTHR10783:SF46">
    <property type="entry name" value="PROTEIN ERD1 HOMOLOG 2"/>
    <property type="match status" value="1"/>
</dbReference>
<evidence type="ECO:0000259" key="6">
    <source>
        <dbReference type="PROSITE" id="PS51380"/>
    </source>
</evidence>
<sequence>MDGDTGLQKEIEAETVALETAEFGKINIVLPLPYRVGLIIVLGTWAWGLNLHYLSRLKIDVPRLINYPARSSPTEPTHHLSVYRLATILSILSATSLLFFWSASQGDPARVLTADWIPMSYLGFLACAFIAPVRSIAPAGRRRFLVMLRRVAVGGLAQPHDGKFGDVLLADVLTSYAKVLADLWVCGCMFSFHPSATAVPNRSCGGNNMVPLILAVPSCIRLRQCLIEYVRVRNAPRREATGWGGQHLANAAKYFSALPVIFFSTLQKSSPSYWHYKLWAMAALFNSLYSFWWDVTKDWDLTLLDDERRSSPEHPWGLRARRLFKPNELYYAVIALDLLLRLTWSIKLSPHLSHVSDYEVSIYMLQFAEVLRRFIWLFVRVETEWIRTLNSATLPLRDMPIKRDDE</sequence>
<gene>
    <name evidence="7" type="ORF">TD95_005055</name>
</gene>
<keyword evidence="4 5" id="KW-0472">Membrane</keyword>
<organism evidence="7 8">
    <name type="scientific">Thielaviopsis punctulata</name>
    <dbReference type="NCBI Taxonomy" id="72032"/>
    <lineage>
        <taxon>Eukaryota</taxon>
        <taxon>Fungi</taxon>
        <taxon>Dikarya</taxon>
        <taxon>Ascomycota</taxon>
        <taxon>Pezizomycotina</taxon>
        <taxon>Sordariomycetes</taxon>
        <taxon>Hypocreomycetidae</taxon>
        <taxon>Microascales</taxon>
        <taxon>Ceratocystidaceae</taxon>
        <taxon>Thielaviopsis</taxon>
    </lineage>
</organism>
<keyword evidence="2 5" id="KW-0812">Transmembrane</keyword>
<accession>A0A0F4ZKS4</accession>
<feature type="transmembrane region" description="Helical" evidence="5">
    <location>
        <begin position="82"/>
        <end position="101"/>
    </location>
</feature>
<evidence type="ECO:0000256" key="2">
    <source>
        <dbReference type="ARBA" id="ARBA00022692"/>
    </source>
</evidence>
<keyword evidence="3 5" id="KW-1133">Transmembrane helix</keyword>
<dbReference type="EMBL" id="LAEV01000223">
    <property type="protein sequence ID" value="KKA30820.1"/>
    <property type="molecule type" value="Genomic_DNA"/>
</dbReference>
<comment type="caution">
    <text evidence="7">The sequence shown here is derived from an EMBL/GenBank/DDBJ whole genome shotgun (WGS) entry which is preliminary data.</text>
</comment>
<evidence type="ECO:0000256" key="1">
    <source>
        <dbReference type="ARBA" id="ARBA00004141"/>
    </source>
</evidence>
<reference evidence="7 8" key="1">
    <citation type="submission" date="2015-03" db="EMBL/GenBank/DDBJ databases">
        <authorList>
            <person name="Radwan O."/>
            <person name="Al-Naeli F.A."/>
            <person name="Rendon G.A."/>
            <person name="Fields C."/>
        </authorList>
    </citation>
    <scope>NUCLEOTIDE SEQUENCE [LARGE SCALE GENOMIC DNA]</scope>
    <source>
        <strain evidence="7">CR-DP1</strain>
    </source>
</reference>
<protein>
    <recommendedName>
        <fullName evidence="6">EXS domain-containing protein</fullName>
    </recommendedName>
</protein>
<name>A0A0F4ZKS4_9PEZI</name>
<feature type="transmembrane region" description="Helical" evidence="5">
    <location>
        <begin position="32"/>
        <end position="54"/>
    </location>
</feature>
<feature type="transmembrane region" description="Helical" evidence="5">
    <location>
        <begin position="121"/>
        <end position="140"/>
    </location>
</feature>
<dbReference type="GO" id="GO:0005737">
    <property type="term" value="C:cytoplasm"/>
    <property type="evidence" value="ECO:0007669"/>
    <property type="project" value="TreeGrafter"/>
</dbReference>
<dbReference type="OrthoDB" id="2159384at2759"/>
<evidence type="ECO:0000256" key="3">
    <source>
        <dbReference type="ARBA" id="ARBA00022989"/>
    </source>
</evidence>
<comment type="subcellular location">
    <subcellularLocation>
        <location evidence="1">Membrane</location>
        <topology evidence="1">Multi-pass membrane protein</topology>
    </subcellularLocation>
</comment>
<dbReference type="AlphaFoldDB" id="A0A0F4ZKS4"/>
<proteinExistence type="predicted"/>